<feature type="transmembrane region" description="Helical" evidence="1">
    <location>
        <begin position="25"/>
        <end position="45"/>
    </location>
</feature>
<evidence type="ECO:0000256" key="1">
    <source>
        <dbReference type="SAM" id="Phobius"/>
    </source>
</evidence>
<keyword evidence="1" id="KW-0812">Transmembrane</keyword>
<dbReference type="OrthoDB" id="9049671at2759"/>
<keyword evidence="3" id="KW-1185">Reference proteome</keyword>
<reference evidence="2 3" key="1">
    <citation type="journal article" date="2013" name="Proc. Natl. Acad. Sci. U.S.A.">
        <title>The king cobra genome reveals dynamic gene evolution and adaptation in the snake venom system.</title>
        <authorList>
            <person name="Vonk F.J."/>
            <person name="Casewell N.R."/>
            <person name="Henkel C.V."/>
            <person name="Heimberg A.M."/>
            <person name="Jansen H.J."/>
            <person name="McCleary R.J."/>
            <person name="Kerkkamp H.M."/>
            <person name="Vos R.A."/>
            <person name="Guerreiro I."/>
            <person name="Calvete J.J."/>
            <person name="Wuster W."/>
            <person name="Woods A.E."/>
            <person name="Logan J.M."/>
            <person name="Harrison R.A."/>
            <person name="Castoe T.A."/>
            <person name="de Koning A.P."/>
            <person name="Pollock D.D."/>
            <person name="Yandell M."/>
            <person name="Calderon D."/>
            <person name="Renjifo C."/>
            <person name="Currier R.B."/>
            <person name="Salgado D."/>
            <person name="Pla D."/>
            <person name="Sanz L."/>
            <person name="Hyder A.S."/>
            <person name="Ribeiro J.M."/>
            <person name="Arntzen J.W."/>
            <person name="van den Thillart G.E."/>
            <person name="Boetzer M."/>
            <person name="Pirovano W."/>
            <person name="Dirks R.P."/>
            <person name="Spaink H.P."/>
            <person name="Duboule D."/>
            <person name="McGlinn E."/>
            <person name="Kini R.M."/>
            <person name="Richardson M.K."/>
        </authorList>
    </citation>
    <scope>NUCLEOTIDE SEQUENCE</scope>
    <source>
        <tissue evidence="2">Blood</tissue>
    </source>
</reference>
<comment type="caution">
    <text evidence="2">The sequence shown here is derived from an EMBL/GenBank/DDBJ whole genome shotgun (WGS) entry which is preliminary data.</text>
</comment>
<protein>
    <recommendedName>
        <fullName evidence="4">Transmembrane protein</fullName>
    </recommendedName>
</protein>
<evidence type="ECO:0000313" key="3">
    <source>
        <dbReference type="Proteomes" id="UP000018936"/>
    </source>
</evidence>
<feature type="transmembrane region" description="Helical" evidence="1">
    <location>
        <begin position="57"/>
        <end position="79"/>
    </location>
</feature>
<gene>
    <name evidence="2" type="ORF">L345_09652</name>
</gene>
<proteinExistence type="predicted"/>
<sequence length="339" mass="39070">MLGNKGCAVYQQYGKQIMTQRAEQTLWLPQAQLMVLCFLIYSFFVKLYKMLLHPLATIGKLIFYWITVHVTGIVILCHFSQKMSSTVRCILLRKLWKDVLAPTVRILWCFQAVIKNLCFYWANTFQYYAAKWTLGLLFVLLKQRMLPGASSTERQLYHTVHNCPKENSEFYQIMLRPVMKQIVTSLFLGFLDGVQEAAFLSIGILKYALTQLFSYIKPIQHSAHNEDILGDITCVLPRIHVPLCARFKGPATSILKDIPQHFYVLKFVVATEHIVSGPGKYGLDTTNIPLHERFQNNRMKNGFSSMQKTNTTVKRMKVACMVFIALYLSMFSSVIKIIR</sequence>
<keyword evidence="1" id="KW-0472">Membrane</keyword>
<organism evidence="2 3">
    <name type="scientific">Ophiophagus hannah</name>
    <name type="common">King cobra</name>
    <name type="synonym">Naja hannah</name>
    <dbReference type="NCBI Taxonomy" id="8665"/>
    <lineage>
        <taxon>Eukaryota</taxon>
        <taxon>Metazoa</taxon>
        <taxon>Chordata</taxon>
        <taxon>Craniata</taxon>
        <taxon>Vertebrata</taxon>
        <taxon>Euteleostomi</taxon>
        <taxon>Lepidosauria</taxon>
        <taxon>Squamata</taxon>
        <taxon>Bifurcata</taxon>
        <taxon>Unidentata</taxon>
        <taxon>Episquamata</taxon>
        <taxon>Toxicofera</taxon>
        <taxon>Serpentes</taxon>
        <taxon>Colubroidea</taxon>
        <taxon>Elapidae</taxon>
        <taxon>Elapinae</taxon>
        <taxon>Ophiophagus</taxon>
    </lineage>
</organism>
<name>V8NQP1_OPHHA</name>
<dbReference type="AlphaFoldDB" id="V8NQP1"/>
<evidence type="ECO:0008006" key="4">
    <source>
        <dbReference type="Google" id="ProtNLM"/>
    </source>
</evidence>
<keyword evidence="1" id="KW-1133">Transmembrane helix</keyword>
<feature type="non-terminal residue" evidence="2">
    <location>
        <position position="1"/>
    </location>
</feature>
<evidence type="ECO:0000313" key="2">
    <source>
        <dbReference type="EMBL" id="ETE64574.1"/>
    </source>
</evidence>
<accession>V8NQP1</accession>
<dbReference type="EMBL" id="AZIM01002184">
    <property type="protein sequence ID" value="ETE64574.1"/>
    <property type="molecule type" value="Genomic_DNA"/>
</dbReference>
<feature type="transmembrane region" description="Helical" evidence="1">
    <location>
        <begin position="318"/>
        <end position="338"/>
    </location>
</feature>
<dbReference type="Proteomes" id="UP000018936">
    <property type="component" value="Unassembled WGS sequence"/>
</dbReference>